<evidence type="ECO:0000256" key="3">
    <source>
        <dbReference type="ARBA" id="ARBA00022694"/>
    </source>
</evidence>
<evidence type="ECO:0000256" key="6">
    <source>
        <dbReference type="ARBA" id="ARBA00022741"/>
    </source>
</evidence>
<keyword evidence="16" id="KW-1185">Reference proteome</keyword>
<dbReference type="InterPro" id="IPR032828">
    <property type="entry name" value="PolyA_RNA-bd"/>
</dbReference>
<evidence type="ECO:0000313" key="15">
    <source>
        <dbReference type="EMBL" id="MCV9888375.1"/>
    </source>
</evidence>
<comment type="function">
    <text evidence="11">Catalyzes the addition and repair of the essential 3'-terminal CCA sequence in tRNAs without using a nucleic acid template. Adds these three nucleotides in the order of C, C, and A to the tRNA nucleotide-73, using CTP and ATP as substrates and producing inorganic pyrophosphate. tRNA 3'-terminal CCA addition is required both for tRNA processing and repair. Also involved in tRNA surveillance by mediating tandem CCA addition to generate a CCACCA at the 3' terminus of unstable tRNAs. While stable tRNAs receive only 3'-terminal CCA, unstable tRNAs are marked with CCACCA and rapidly degraded.</text>
</comment>
<dbReference type="RefSeq" id="WP_264144480.1">
    <property type="nucleotide sequence ID" value="NZ_JAOYEY010000050.1"/>
</dbReference>
<keyword evidence="2 11" id="KW-0808">Transferase</keyword>
<keyword evidence="10 11" id="KW-0694">RNA-binding</keyword>
<dbReference type="CDD" id="cd05398">
    <property type="entry name" value="NT_ClassII-CCAase"/>
    <property type="match status" value="1"/>
</dbReference>
<feature type="binding site" evidence="11">
    <location>
        <position position="157"/>
    </location>
    <ligand>
        <name>ATP</name>
        <dbReference type="ChEBI" id="CHEBI:30616"/>
    </ligand>
</feature>
<name>A0ABT3DMT2_9BACI</name>
<proteinExistence type="inferred from homology"/>
<feature type="binding site" evidence="11">
    <location>
        <position position="160"/>
    </location>
    <ligand>
        <name>CTP</name>
        <dbReference type="ChEBI" id="CHEBI:37563"/>
    </ligand>
</feature>
<dbReference type="Gene3D" id="3.30.460.10">
    <property type="entry name" value="Beta Polymerase, domain 2"/>
    <property type="match status" value="1"/>
</dbReference>
<dbReference type="InterPro" id="IPR023068">
    <property type="entry name" value="CCA-adding_enz_firmicutes"/>
</dbReference>
<evidence type="ECO:0000256" key="2">
    <source>
        <dbReference type="ARBA" id="ARBA00022679"/>
    </source>
</evidence>
<dbReference type="Pfam" id="PF12627">
    <property type="entry name" value="PolyA_pol_RNAbd"/>
    <property type="match status" value="1"/>
</dbReference>
<dbReference type="PANTHER" id="PTHR46173">
    <property type="entry name" value="CCA TRNA NUCLEOTIDYLTRANSFERASE 1, MITOCHONDRIAL"/>
    <property type="match status" value="1"/>
</dbReference>
<keyword evidence="5 11" id="KW-0479">Metal-binding</keyword>
<feature type="binding site" evidence="11">
    <location>
        <position position="163"/>
    </location>
    <ligand>
        <name>ATP</name>
        <dbReference type="ChEBI" id="CHEBI:30616"/>
    </ligand>
</feature>
<evidence type="ECO:0000256" key="5">
    <source>
        <dbReference type="ARBA" id="ARBA00022723"/>
    </source>
</evidence>
<evidence type="ECO:0000259" key="14">
    <source>
        <dbReference type="Pfam" id="PF13735"/>
    </source>
</evidence>
<feature type="domain" description="tRNA nucleotidyltransferase/poly(A) polymerase RNA and SrmB- binding" evidence="13">
    <location>
        <begin position="170"/>
        <end position="226"/>
    </location>
</feature>
<dbReference type="Gene3D" id="1.20.58.560">
    <property type="match status" value="1"/>
</dbReference>
<feature type="binding site" evidence="11">
    <location>
        <position position="42"/>
    </location>
    <ligand>
        <name>Mg(2+)</name>
        <dbReference type="ChEBI" id="CHEBI:18420"/>
    </ligand>
</feature>
<keyword evidence="7 11" id="KW-0692">RNA repair</keyword>
<dbReference type="InterPro" id="IPR002646">
    <property type="entry name" value="PolA_pol_head_dom"/>
</dbReference>
<comment type="caution">
    <text evidence="15">The sequence shown here is derived from an EMBL/GenBank/DDBJ whole genome shotgun (WGS) entry which is preliminary data.</text>
</comment>
<dbReference type="SUPFAM" id="SSF81301">
    <property type="entry name" value="Nucleotidyltransferase"/>
    <property type="match status" value="1"/>
</dbReference>
<evidence type="ECO:0000256" key="1">
    <source>
        <dbReference type="ARBA" id="ARBA00001946"/>
    </source>
</evidence>
<dbReference type="InterPro" id="IPR043519">
    <property type="entry name" value="NT_sf"/>
</dbReference>
<feature type="binding site" evidence="11">
    <location>
        <position position="30"/>
    </location>
    <ligand>
        <name>ATP</name>
        <dbReference type="ChEBI" id="CHEBI:30616"/>
    </ligand>
</feature>
<dbReference type="EC" id="2.7.7.72" evidence="11"/>
<dbReference type="InterPro" id="IPR032810">
    <property type="entry name" value="CCA-adding_enz_C"/>
</dbReference>
<comment type="catalytic activity">
    <reaction evidence="11">
        <text>a tRNA precursor + 2 CTP + ATP = a tRNA with a 3' CCA end + 3 diphosphate</text>
        <dbReference type="Rhea" id="RHEA:14433"/>
        <dbReference type="Rhea" id="RHEA-COMP:10465"/>
        <dbReference type="Rhea" id="RHEA-COMP:10468"/>
        <dbReference type="ChEBI" id="CHEBI:30616"/>
        <dbReference type="ChEBI" id="CHEBI:33019"/>
        <dbReference type="ChEBI" id="CHEBI:37563"/>
        <dbReference type="ChEBI" id="CHEBI:74896"/>
        <dbReference type="ChEBI" id="CHEBI:83071"/>
        <dbReference type="EC" id="2.7.7.72"/>
    </reaction>
</comment>
<accession>A0ABT3DMT2</accession>
<dbReference type="Pfam" id="PF01743">
    <property type="entry name" value="PolyA_pol"/>
    <property type="match status" value="1"/>
</dbReference>
<evidence type="ECO:0000256" key="9">
    <source>
        <dbReference type="ARBA" id="ARBA00022842"/>
    </source>
</evidence>
<evidence type="ECO:0000256" key="7">
    <source>
        <dbReference type="ARBA" id="ARBA00022800"/>
    </source>
</evidence>
<evidence type="ECO:0000313" key="16">
    <source>
        <dbReference type="Proteomes" id="UP001526147"/>
    </source>
</evidence>
<comment type="similarity">
    <text evidence="11">Belongs to the tRNA nucleotidyltransferase/poly(A) polymerase family. Bacterial CCA-adding enzyme type 3 subfamily.</text>
</comment>
<dbReference type="SUPFAM" id="SSF81891">
    <property type="entry name" value="Poly A polymerase C-terminal region-like"/>
    <property type="match status" value="1"/>
</dbReference>
<feature type="binding site" evidence="11">
    <location>
        <position position="27"/>
    </location>
    <ligand>
        <name>ATP</name>
        <dbReference type="ChEBI" id="CHEBI:30616"/>
    </ligand>
</feature>
<feature type="binding site" evidence="11">
    <location>
        <position position="40"/>
    </location>
    <ligand>
        <name>Mg(2+)</name>
        <dbReference type="ChEBI" id="CHEBI:18420"/>
    </ligand>
</feature>
<evidence type="ECO:0000256" key="4">
    <source>
        <dbReference type="ARBA" id="ARBA00022695"/>
    </source>
</evidence>
<feature type="binding site" evidence="11">
    <location>
        <position position="30"/>
    </location>
    <ligand>
        <name>CTP</name>
        <dbReference type="ChEBI" id="CHEBI:37563"/>
    </ligand>
</feature>
<dbReference type="HAMAP" id="MF_01263">
    <property type="entry name" value="CCA_bact_type3"/>
    <property type="match status" value="1"/>
</dbReference>
<feature type="binding site" evidence="11">
    <location>
        <position position="111"/>
    </location>
    <ligand>
        <name>CTP</name>
        <dbReference type="ChEBI" id="CHEBI:37563"/>
    </ligand>
</feature>
<reference evidence="15 16" key="1">
    <citation type="submission" date="2022-10" db="EMBL/GenBank/DDBJ databases">
        <title>Draft genome assembly of moderately radiation resistant bacterium Metabacillus halosaccharovorans.</title>
        <authorList>
            <person name="Pal S."/>
            <person name="Gopinathan A."/>
        </authorList>
    </citation>
    <scope>NUCLEOTIDE SEQUENCE [LARGE SCALE GENOMIC DNA]</scope>
    <source>
        <strain evidence="15 16">VITHBRA001</strain>
    </source>
</reference>
<evidence type="ECO:0000256" key="8">
    <source>
        <dbReference type="ARBA" id="ARBA00022840"/>
    </source>
</evidence>
<dbReference type="GO" id="GO:0004810">
    <property type="term" value="F:CCA tRNA nucleotidyltransferase activity"/>
    <property type="evidence" value="ECO:0007669"/>
    <property type="project" value="UniProtKB-EC"/>
</dbReference>
<feature type="binding site" evidence="11">
    <location>
        <position position="111"/>
    </location>
    <ligand>
        <name>ATP</name>
        <dbReference type="ChEBI" id="CHEBI:30616"/>
    </ligand>
</feature>
<feature type="domain" description="Poly A polymerase head" evidence="12">
    <location>
        <begin position="22"/>
        <end position="141"/>
    </location>
</feature>
<evidence type="ECO:0000259" key="12">
    <source>
        <dbReference type="Pfam" id="PF01743"/>
    </source>
</evidence>
<keyword evidence="3 11" id="KW-0819">tRNA processing</keyword>
<keyword evidence="6 11" id="KW-0547">Nucleotide-binding</keyword>
<gene>
    <name evidence="11" type="primary">cca</name>
    <name evidence="15" type="ORF">OIH86_22240</name>
</gene>
<evidence type="ECO:0000259" key="13">
    <source>
        <dbReference type="Pfam" id="PF12627"/>
    </source>
</evidence>
<dbReference type="Gene3D" id="1.10.246.80">
    <property type="match status" value="1"/>
</dbReference>
<dbReference type="InterPro" id="IPR050264">
    <property type="entry name" value="Bact_CCA-adding_enz_type3_sf"/>
</dbReference>
<feature type="binding site" evidence="11">
    <location>
        <position position="154"/>
    </location>
    <ligand>
        <name>ATP</name>
        <dbReference type="ChEBI" id="CHEBI:30616"/>
    </ligand>
</feature>
<dbReference type="Gene3D" id="1.10.3090.10">
    <property type="entry name" value="cca-adding enzyme, domain 2"/>
    <property type="match status" value="1"/>
</dbReference>
<keyword evidence="4 11" id="KW-0548">Nucleotidyltransferase</keyword>
<evidence type="ECO:0000256" key="10">
    <source>
        <dbReference type="ARBA" id="ARBA00022884"/>
    </source>
</evidence>
<comment type="miscellaneous">
    <text evidence="11">A single active site specifically recognizes both ATP and CTP and is responsible for their addition.</text>
</comment>
<feature type="binding site" evidence="11">
    <location>
        <position position="160"/>
    </location>
    <ligand>
        <name>ATP</name>
        <dbReference type="ChEBI" id="CHEBI:30616"/>
    </ligand>
</feature>
<dbReference type="PANTHER" id="PTHR46173:SF1">
    <property type="entry name" value="CCA TRNA NUCLEOTIDYLTRANSFERASE 1, MITOCHONDRIAL"/>
    <property type="match status" value="1"/>
</dbReference>
<evidence type="ECO:0000256" key="11">
    <source>
        <dbReference type="HAMAP-Rule" id="MF_01263"/>
    </source>
</evidence>
<feature type="binding site" evidence="11">
    <location>
        <position position="154"/>
    </location>
    <ligand>
        <name>CTP</name>
        <dbReference type="ChEBI" id="CHEBI:37563"/>
    </ligand>
</feature>
<keyword evidence="9 11" id="KW-0460">Magnesium</keyword>
<comment type="catalytic activity">
    <reaction evidence="11">
        <text>a tRNA with a 3' CCA end + 2 CTP + ATP = a tRNA with a 3' CCACCA end + 3 diphosphate</text>
        <dbReference type="Rhea" id="RHEA:76235"/>
        <dbReference type="Rhea" id="RHEA-COMP:10468"/>
        <dbReference type="Rhea" id="RHEA-COMP:18655"/>
        <dbReference type="ChEBI" id="CHEBI:30616"/>
        <dbReference type="ChEBI" id="CHEBI:33019"/>
        <dbReference type="ChEBI" id="CHEBI:37563"/>
        <dbReference type="ChEBI" id="CHEBI:83071"/>
        <dbReference type="ChEBI" id="CHEBI:195187"/>
    </reaction>
</comment>
<protein>
    <recommendedName>
        <fullName evidence="11">CCA-adding enzyme</fullName>
        <ecNumber evidence="11">2.7.7.72</ecNumber>
    </recommendedName>
    <alternativeName>
        <fullName evidence="11">CCA tRNA nucleotidyltransferase</fullName>
    </alternativeName>
    <alternativeName>
        <fullName evidence="11">tRNA CCA-pyrophosphorylase</fullName>
    </alternativeName>
    <alternativeName>
        <fullName evidence="11">tRNA adenylyl-/cytidylyl- transferase</fullName>
    </alternativeName>
    <alternativeName>
        <fullName evidence="11">tRNA nucleotidyltransferase</fullName>
    </alternativeName>
    <alternativeName>
        <fullName evidence="11">tRNA-NT</fullName>
    </alternativeName>
</protein>
<comment type="subunit">
    <text evidence="11">Homodimer.</text>
</comment>
<sequence>METPFDEAKPILDKLHQSGFEAYFVGGAVRDFLLGREIGDIDIATSAKPEDIKNIFPKTIDVGAEHGTIIVLHEKDQYEVTTYRTESGYEDFRRPQNVQFITSLKEDLRRRDFTINAMAMNINGEVFDYFHGKDHMEQKLIHTVDSPKERFNEDALRMLRALRFVSQLHFTLSFETEEAIKHHVHLLDAISIERKTTEIEKLLKGVNVKSALNLVIQCKVYNYLPGFVGGKVMLEKLSSFPFKYLTTREEFWTVLTYYISPSSVEIFLRKWKLPNKLINSVKNNLSFLTIQLKNRVWTDLLLYEAGLGTAIAVERIRSILLNSQQIDENVSKLKVSFTQLPIKTKKEIAVNGHDLIKWKNKEPGPWVAQVMEEIEKAILLKRIENKRSEIKEWLSTCSQDFDQNY</sequence>
<feature type="binding site" evidence="11">
    <location>
        <position position="27"/>
    </location>
    <ligand>
        <name>CTP</name>
        <dbReference type="ChEBI" id="CHEBI:37563"/>
    </ligand>
</feature>
<dbReference type="Pfam" id="PF13735">
    <property type="entry name" value="tRNA_NucTran2_2"/>
    <property type="match status" value="1"/>
</dbReference>
<dbReference type="Proteomes" id="UP001526147">
    <property type="component" value="Unassembled WGS sequence"/>
</dbReference>
<dbReference type="EMBL" id="JAOYEY010000050">
    <property type="protein sequence ID" value="MCV9888375.1"/>
    <property type="molecule type" value="Genomic_DNA"/>
</dbReference>
<keyword evidence="8 11" id="KW-0067">ATP-binding</keyword>
<feature type="binding site" evidence="11">
    <location>
        <position position="163"/>
    </location>
    <ligand>
        <name>CTP</name>
        <dbReference type="ChEBI" id="CHEBI:37563"/>
    </ligand>
</feature>
<feature type="binding site" evidence="11">
    <location>
        <position position="157"/>
    </location>
    <ligand>
        <name>CTP</name>
        <dbReference type="ChEBI" id="CHEBI:37563"/>
    </ligand>
</feature>
<comment type="cofactor">
    <cofactor evidence="1 11">
        <name>Mg(2+)</name>
        <dbReference type="ChEBI" id="CHEBI:18420"/>
    </cofactor>
</comment>
<feature type="domain" description="CCA-adding enzyme C-terminal" evidence="14">
    <location>
        <begin position="245"/>
        <end position="393"/>
    </location>
</feature>
<organism evidence="15 16">
    <name type="scientific">Metabacillus halosaccharovorans</name>
    <dbReference type="NCBI Taxonomy" id="930124"/>
    <lineage>
        <taxon>Bacteria</taxon>
        <taxon>Bacillati</taxon>
        <taxon>Bacillota</taxon>
        <taxon>Bacilli</taxon>
        <taxon>Bacillales</taxon>
        <taxon>Bacillaceae</taxon>
        <taxon>Metabacillus</taxon>
    </lineage>
</organism>
<dbReference type="NCBIfam" id="NF009814">
    <property type="entry name" value="PRK13299.1"/>
    <property type="match status" value="1"/>
</dbReference>